<sequence length="83" mass="9052">MLLQDLRLTRRSFGKDEGKMIGSAEFSNKQGKVTIKLTAEQCDKILRVCADSVIENSKEAAEMMTAGFIEAKAVLIEGDSNGN</sequence>
<evidence type="ECO:0000313" key="2">
    <source>
        <dbReference type="Proteomes" id="UP000281474"/>
    </source>
</evidence>
<accession>A0A3L8Q047</accession>
<proteinExistence type="predicted"/>
<organism evidence="1 2">
    <name type="scientific">Parashewanella curva</name>
    <dbReference type="NCBI Taxonomy" id="2338552"/>
    <lineage>
        <taxon>Bacteria</taxon>
        <taxon>Pseudomonadati</taxon>
        <taxon>Pseudomonadota</taxon>
        <taxon>Gammaproteobacteria</taxon>
        <taxon>Alteromonadales</taxon>
        <taxon>Shewanellaceae</taxon>
        <taxon>Parashewanella</taxon>
    </lineage>
</organism>
<keyword evidence="2" id="KW-1185">Reference proteome</keyword>
<reference evidence="1 2" key="1">
    <citation type="submission" date="2018-09" db="EMBL/GenBank/DDBJ databases">
        <title>Phylogeny of the Shewanellaceae, and recommendation for two new genera, Pseudoshewanella and Parashewanella.</title>
        <authorList>
            <person name="Wang G."/>
        </authorList>
    </citation>
    <scope>NUCLEOTIDE SEQUENCE [LARGE SCALE GENOMIC DNA]</scope>
    <source>
        <strain evidence="1 2">C51</strain>
    </source>
</reference>
<dbReference type="Proteomes" id="UP000281474">
    <property type="component" value="Unassembled WGS sequence"/>
</dbReference>
<dbReference type="RefSeq" id="WP_121837681.1">
    <property type="nucleotide sequence ID" value="NZ_ML014758.1"/>
</dbReference>
<protein>
    <submittedName>
        <fullName evidence="1">Uncharacterized protein</fullName>
    </submittedName>
</protein>
<evidence type="ECO:0000313" key="1">
    <source>
        <dbReference type="EMBL" id="RLV60991.1"/>
    </source>
</evidence>
<dbReference type="EMBL" id="QZEI01000009">
    <property type="protein sequence ID" value="RLV60991.1"/>
    <property type="molecule type" value="Genomic_DNA"/>
</dbReference>
<dbReference type="AlphaFoldDB" id="A0A3L8Q047"/>
<gene>
    <name evidence="1" type="ORF">D5018_03880</name>
</gene>
<comment type="caution">
    <text evidence="1">The sequence shown here is derived from an EMBL/GenBank/DDBJ whole genome shotgun (WGS) entry which is preliminary data.</text>
</comment>
<name>A0A3L8Q047_9GAMM</name>
<dbReference type="OrthoDB" id="9987064at2"/>